<feature type="transmembrane region" description="Helical" evidence="7">
    <location>
        <begin position="366"/>
        <end position="384"/>
    </location>
</feature>
<feature type="transmembrane region" description="Helical" evidence="7">
    <location>
        <begin position="117"/>
        <end position="144"/>
    </location>
</feature>
<protein>
    <submittedName>
        <fullName evidence="8">Oligosaccharide flippase family protein</fullName>
    </submittedName>
</protein>
<evidence type="ECO:0000256" key="4">
    <source>
        <dbReference type="ARBA" id="ARBA00022989"/>
    </source>
</evidence>
<keyword evidence="2" id="KW-1003">Cell membrane</keyword>
<feature type="transmembrane region" description="Helical" evidence="7">
    <location>
        <begin position="209"/>
        <end position="232"/>
    </location>
</feature>
<dbReference type="PANTHER" id="PTHR30250">
    <property type="entry name" value="PST FAMILY PREDICTED COLANIC ACID TRANSPORTER"/>
    <property type="match status" value="1"/>
</dbReference>
<accession>A0ABZ1J1E0</accession>
<feature type="transmembrane region" description="Helical" evidence="7">
    <location>
        <begin position="150"/>
        <end position="172"/>
    </location>
</feature>
<evidence type="ECO:0000256" key="6">
    <source>
        <dbReference type="SAM" id="MobiDB-lite"/>
    </source>
</evidence>
<feature type="transmembrane region" description="Helical" evidence="7">
    <location>
        <begin position="184"/>
        <end position="203"/>
    </location>
</feature>
<dbReference type="EMBL" id="CP108125">
    <property type="protein sequence ID" value="WTO86352.1"/>
    <property type="molecule type" value="Genomic_DNA"/>
</dbReference>
<gene>
    <name evidence="8" type="ORF">OHU27_29560</name>
</gene>
<feature type="transmembrane region" description="Helical" evidence="7">
    <location>
        <begin position="421"/>
        <end position="440"/>
    </location>
</feature>
<evidence type="ECO:0000256" key="3">
    <source>
        <dbReference type="ARBA" id="ARBA00022692"/>
    </source>
</evidence>
<feature type="compositionally biased region" description="Polar residues" evidence="6">
    <location>
        <begin position="459"/>
        <end position="468"/>
    </location>
</feature>
<dbReference type="InterPro" id="IPR050833">
    <property type="entry name" value="Poly_Biosynth_Transport"/>
</dbReference>
<keyword evidence="5 7" id="KW-0472">Membrane</keyword>
<evidence type="ECO:0000256" key="5">
    <source>
        <dbReference type="ARBA" id="ARBA00023136"/>
    </source>
</evidence>
<proteinExistence type="predicted"/>
<dbReference type="Proteomes" id="UP001622690">
    <property type="component" value="Chromosome"/>
</dbReference>
<organism evidence="8 9">
    <name type="scientific">Streptomyces nigra</name>
    <dbReference type="NCBI Taxonomy" id="1827580"/>
    <lineage>
        <taxon>Bacteria</taxon>
        <taxon>Bacillati</taxon>
        <taxon>Actinomycetota</taxon>
        <taxon>Actinomycetes</taxon>
        <taxon>Kitasatosporales</taxon>
        <taxon>Streptomycetaceae</taxon>
        <taxon>Streptomyces</taxon>
    </lineage>
</organism>
<feature type="transmembrane region" description="Helical" evidence="7">
    <location>
        <begin position="51"/>
        <end position="70"/>
    </location>
</feature>
<dbReference type="Pfam" id="PF01943">
    <property type="entry name" value="Polysacc_synt"/>
    <property type="match status" value="1"/>
</dbReference>
<evidence type="ECO:0000256" key="2">
    <source>
        <dbReference type="ARBA" id="ARBA00022475"/>
    </source>
</evidence>
<feature type="transmembrane region" description="Helical" evidence="7">
    <location>
        <begin position="82"/>
        <end position="105"/>
    </location>
</feature>
<keyword evidence="9" id="KW-1185">Reference proteome</keyword>
<keyword evidence="4 7" id="KW-1133">Transmembrane helix</keyword>
<name>A0ABZ1J1E0_9ACTN</name>
<evidence type="ECO:0000313" key="8">
    <source>
        <dbReference type="EMBL" id="WTO86352.1"/>
    </source>
</evidence>
<evidence type="ECO:0000256" key="7">
    <source>
        <dbReference type="SAM" id="Phobius"/>
    </source>
</evidence>
<comment type="subcellular location">
    <subcellularLocation>
        <location evidence="1">Cell membrane</location>
        <topology evidence="1">Multi-pass membrane protein</topology>
    </subcellularLocation>
</comment>
<sequence>MATQAFDERRQVAQDEAATVTEPAARPFLAGVRTRCSNALPREPLLRNGHLLAMSSLVNAVLGAVFWVLATRWFDDRTVGLNYATVSAATLLSTVGQLNLSDFLVRFIPSAGRHTRSLILTCYFASVACSMLVAVGFLLLVPVVSPGLDFLLSPLTGLFFVAYTAAYAIFALQDGALTGVRHPGWVATENVIFAVVKIVLLAATAALTLFAGILISWAGALIVALLVANSFLLRRAVPRHEREASQAPRPPRLVGYATADYIGSLFRMASYSLVPLLVLNTLGPEQSAYYSLAWIVGYVPYLLATNMGSSLIVEAAHDPARLARHTMRVLRHSALLMAVGAALMIAGAPVLLSFFGAEYAEHGTTLLRLLALSALPNLVFSLAVDVARMRRRMRAVVGLQLALCVLVLGISAVLLPRMGLAGGGVAWLAALSVLAVYLVIRRSRWLPRQPDDTPPPSAPGQSRPTATVTGPAERSKEK</sequence>
<feature type="transmembrane region" description="Helical" evidence="7">
    <location>
        <begin position="253"/>
        <end position="279"/>
    </location>
</feature>
<feature type="region of interest" description="Disordered" evidence="6">
    <location>
        <begin position="447"/>
        <end position="478"/>
    </location>
</feature>
<dbReference type="RefSeq" id="WP_406260127.1">
    <property type="nucleotide sequence ID" value="NZ_CP108125.1"/>
</dbReference>
<feature type="transmembrane region" description="Helical" evidence="7">
    <location>
        <begin position="334"/>
        <end position="354"/>
    </location>
</feature>
<dbReference type="InterPro" id="IPR002797">
    <property type="entry name" value="Polysacc_synth"/>
</dbReference>
<keyword evidence="3 7" id="KW-0812">Transmembrane</keyword>
<feature type="transmembrane region" description="Helical" evidence="7">
    <location>
        <begin position="291"/>
        <end position="313"/>
    </location>
</feature>
<evidence type="ECO:0000313" key="9">
    <source>
        <dbReference type="Proteomes" id="UP001622690"/>
    </source>
</evidence>
<dbReference type="PANTHER" id="PTHR30250:SF11">
    <property type="entry name" value="O-ANTIGEN TRANSPORTER-RELATED"/>
    <property type="match status" value="1"/>
</dbReference>
<reference evidence="8 9" key="1">
    <citation type="submission" date="2022-10" db="EMBL/GenBank/DDBJ databases">
        <title>The complete genomes of actinobacterial strains from the NBC collection.</title>
        <authorList>
            <person name="Joergensen T.S."/>
            <person name="Alvarez Arevalo M."/>
            <person name="Sterndorff E.B."/>
            <person name="Faurdal D."/>
            <person name="Vuksanovic O."/>
            <person name="Mourched A.-S."/>
            <person name="Charusanti P."/>
            <person name="Shaw S."/>
            <person name="Blin K."/>
            <person name="Weber T."/>
        </authorList>
    </citation>
    <scope>NUCLEOTIDE SEQUENCE [LARGE SCALE GENOMIC DNA]</scope>
    <source>
        <strain evidence="8 9">NBC_00206</strain>
    </source>
</reference>
<evidence type="ECO:0000256" key="1">
    <source>
        <dbReference type="ARBA" id="ARBA00004651"/>
    </source>
</evidence>
<feature type="transmembrane region" description="Helical" evidence="7">
    <location>
        <begin position="396"/>
        <end position="415"/>
    </location>
</feature>